<dbReference type="Gramene" id="TVU48369">
    <property type="protein sequence ID" value="TVU48369"/>
    <property type="gene ID" value="EJB05_08003"/>
</dbReference>
<protein>
    <recommendedName>
        <fullName evidence="7">C2H2-type domain-containing protein</fullName>
    </recommendedName>
</protein>
<dbReference type="EMBL" id="RWGY01000004">
    <property type="protein sequence ID" value="TVU48369.1"/>
    <property type="molecule type" value="Genomic_DNA"/>
</dbReference>
<keyword evidence="1" id="KW-0479">Metal-binding</keyword>
<keyword evidence="4" id="KW-0862">Zinc</keyword>
<dbReference type="AlphaFoldDB" id="A0A5J9WJ91"/>
<dbReference type="InterPro" id="IPR050329">
    <property type="entry name" value="GLI_C2H2-zinc-finger"/>
</dbReference>
<keyword evidence="9" id="KW-1185">Reference proteome</keyword>
<dbReference type="GO" id="GO:0008270">
    <property type="term" value="F:zinc ion binding"/>
    <property type="evidence" value="ECO:0007669"/>
    <property type="project" value="UniProtKB-KW"/>
</dbReference>
<dbReference type="GO" id="GO:0005634">
    <property type="term" value="C:nucleus"/>
    <property type="evidence" value="ECO:0007669"/>
    <property type="project" value="UniProtKB-ARBA"/>
</dbReference>
<dbReference type="GO" id="GO:0000981">
    <property type="term" value="F:DNA-binding transcription factor activity, RNA polymerase II-specific"/>
    <property type="evidence" value="ECO:0007669"/>
    <property type="project" value="TreeGrafter"/>
</dbReference>
<proteinExistence type="predicted"/>
<evidence type="ECO:0000256" key="5">
    <source>
        <dbReference type="PROSITE-ProRule" id="PRU00042"/>
    </source>
</evidence>
<dbReference type="PROSITE" id="PS50157">
    <property type="entry name" value="ZINC_FINGER_C2H2_2"/>
    <property type="match status" value="2"/>
</dbReference>
<accession>A0A5J9WJ91</accession>
<dbReference type="InterPro" id="IPR013087">
    <property type="entry name" value="Znf_C2H2_type"/>
</dbReference>
<organism evidence="8 9">
    <name type="scientific">Eragrostis curvula</name>
    <name type="common">weeping love grass</name>
    <dbReference type="NCBI Taxonomy" id="38414"/>
    <lineage>
        <taxon>Eukaryota</taxon>
        <taxon>Viridiplantae</taxon>
        <taxon>Streptophyta</taxon>
        <taxon>Embryophyta</taxon>
        <taxon>Tracheophyta</taxon>
        <taxon>Spermatophyta</taxon>
        <taxon>Magnoliopsida</taxon>
        <taxon>Liliopsida</taxon>
        <taxon>Poales</taxon>
        <taxon>Poaceae</taxon>
        <taxon>PACMAD clade</taxon>
        <taxon>Chloridoideae</taxon>
        <taxon>Eragrostideae</taxon>
        <taxon>Eragrostidinae</taxon>
        <taxon>Eragrostis</taxon>
    </lineage>
</organism>
<sequence>MRIRRYAARLLSSSATTNNPASPPPQPAATWLHDAADDCCAFCDLTHSPPQEATDTVKHKGHIACRVPESEVKSGELVGLAQGLPGPEAKKCKVDHGPPVNEADESLMVTNGGSVLTEAAAIPEDARGATLVTKADVNLAFKAGPFVANDSNQEVKCGGSLVTDTTKADITGGHSLVNGWTTELEVLKVTPVSNGVVSDPEVTEGVSLESRAATLPGATGIEPDVRCSIMNESGAELGVIRTASLVNEASTEPELTERVSLMTKAVTDAGVTITVPEVTRTGSLGNEGAVGLEVARGAYPVHEAAELGATEADPIASQGDREADDAGRVSCSVEDDPALDEPQPPSRDMIGSVQVGNAGETVATSMEPPQCDAADVNGSVGSTSYGPVGAKDSIVEGGVAHDKSVTPSVSCTLGVVARSISKSERTDVICYTRRRRKRKLDLHEVKTENIDLDDGVICDRFEENKTLKSNGPCESMLSRTGSVDIKLADIKRELMENSPARKVKKMKTNKFECNIDYCRMTFKTKTELSVHKKNMCTVKSCSRHFRSHKYLRRHQSVHNDDMPYKCPWEGCSIAFKWPWDRAEHFQVHAGAKPYKCMTPGCSKIYKFVSDFSRHRRRCKPQG</sequence>
<evidence type="ECO:0000256" key="6">
    <source>
        <dbReference type="SAM" id="MobiDB-lite"/>
    </source>
</evidence>
<feature type="domain" description="C2H2-type" evidence="7">
    <location>
        <begin position="564"/>
        <end position="593"/>
    </location>
</feature>
<dbReference type="SUPFAM" id="SSF57667">
    <property type="entry name" value="beta-beta-alpha zinc fingers"/>
    <property type="match status" value="2"/>
</dbReference>
<keyword evidence="2" id="KW-0677">Repeat</keyword>
<name>A0A5J9WJ91_9POAL</name>
<keyword evidence="3 5" id="KW-0863">Zinc-finger</keyword>
<evidence type="ECO:0000256" key="4">
    <source>
        <dbReference type="ARBA" id="ARBA00022833"/>
    </source>
</evidence>
<comment type="caution">
    <text evidence="8">The sequence shown here is derived from an EMBL/GenBank/DDBJ whole genome shotgun (WGS) entry which is preliminary data.</text>
</comment>
<evidence type="ECO:0000256" key="2">
    <source>
        <dbReference type="ARBA" id="ARBA00022737"/>
    </source>
</evidence>
<evidence type="ECO:0000259" key="7">
    <source>
        <dbReference type="PROSITE" id="PS50157"/>
    </source>
</evidence>
<gene>
    <name evidence="8" type="ORF">EJB05_08003</name>
</gene>
<evidence type="ECO:0000256" key="3">
    <source>
        <dbReference type="ARBA" id="ARBA00022771"/>
    </source>
</evidence>
<evidence type="ECO:0000313" key="8">
    <source>
        <dbReference type="EMBL" id="TVU48369.1"/>
    </source>
</evidence>
<dbReference type="InterPro" id="IPR036236">
    <property type="entry name" value="Znf_C2H2_sf"/>
</dbReference>
<feature type="region of interest" description="Disordered" evidence="6">
    <location>
        <begin position="309"/>
        <end position="347"/>
    </location>
</feature>
<dbReference type="GO" id="GO:0000978">
    <property type="term" value="F:RNA polymerase II cis-regulatory region sequence-specific DNA binding"/>
    <property type="evidence" value="ECO:0007669"/>
    <property type="project" value="TreeGrafter"/>
</dbReference>
<dbReference type="GO" id="GO:0045944">
    <property type="term" value="P:positive regulation of transcription by RNA polymerase II"/>
    <property type="evidence" value="ECO:0007669"/>
    <property type="project" value="UniProtKB-ARBA"/>
</dbReference>
<feature type="non-terminal residue" evidence="8">
    <location>
        <position position="1"/>
    </location>
</feature>
<feature type="domain" description="C2H2-type" evidence="7">
    <location>
        <begin position="534"/>
        <end position="563"/>
    </location>
</feature>
<dbReference type="Proteomes" id="UP000324897">
    <property type="component" value="Chromosome 5"/>
</dbReference>
<dbReference type="PANTHER" id="PTHR19818:SF139">
    <property type="entry name" value="PAIR-RULE PROTEIN ODD-PAIRED"/>
    <property type="match status" value="1"/>
</dbReference>
<dbReference type="PROSITE" id="PS00028">
    <property type="entry name" value="ZINC_FINGER_C2H2_1"/>
    <property type="match status" value="2"/>
</dbReference>
<evidence type="ECO:0000313" key="9">
    <source>
        <dbReference type="Proteomes" id="UP000324897"/>
    </source>
</evidence>
<evidence type="ECO:0000256" key="1">
    <source>
        <dbReference type="ARBA" id="ARBA00022723"/>
    </source>
</evidence>
<dbReference type="Gene3D" id="3.30.160.60">
    <property type="entry name" value="Classic Zinc Finger"/>
    <property type="match status" value="1"/>
</dbReference>
<reference evidence="8 9" key="1">
    <citation type="journal article" date="2019" name="Sci. Rep.">
        <title>A high-quality genome of Eragrostis curvula grass provides insights into Poaceae evolution and supports new strategies to enhance forage quality.</title>
        <authorList>
            <person name="Carballo J."/>
            <person name="Santos B.A.C.M."/>
            <person name="Zappacosta D."/>
            <person name="Garbus I."/>
            <person name="Selva J.P."/>
            <person name="Gallo C.A."/>
            <person name="Diaz A."/>
            <person name="Albertini E."/>
            <person name="Caccamo M."/>
            <person name="Echenique V."/>
        </authorList>
    </citation>
    <scope>NUCLEOTIDE SEQUENCE [LARGE SCALE GENOMIC DNA]</scope>
    <source>
        <strain evidence="9">cv. Victoria</strain>
        <tissue evidence="8">Leaf</tissue>
    </source>
</reference>
<dbReference type="OrthoDB" id="9547406at2759"/>
<dbReference type="PANTHER" id="PTHR19818">
    <property type="entry name" value="ZINC FINGER PROTEIN ZIC AND GLI"/>
    <property type="match status" value="1"/>
</dbReference>
<dbReference type="SMART" id="SM00355">
    <property type="entry name" value="ZnF_C2H2"/>
    <property type="match status" value="4"/>
</dbReference>